<evidence type="ECO:0000313" key="2">
    <source>
        <dbReference type="Proteomes" id="UP000492821"/>
    </source>
</evidence>
<name>A0A7E4ZSK0_PANRE</name>
<dbReference type="AlphaFoldDB" id="A0A7E4ZSK0"/>
<reference evidence="2" key="1">
    <citation type="journal article" date="2013" name="Genetics">
        <title>The draft genome and transcriptome of Panagrellus redivivus are shaped by the harsh demands of a free-living lifestyle.</title>
        <authorList>
            <person name="Srinivasan J."/>
            <person name="Dillman A.R."/>
            <person name="Macchietto M.G."/>
            <person name="Heikkinen L."/>
            <person name="Lakso M."/>
            <person name="Fracchia K.M."/>
            <person name="Antoshechkin I."/>
            <person name="Mortazavi A."/>
            <person name="Wong G."/>
            <person name="Sternberg P.W."/>
        </authorList>
    </citation>
    <scope>NUCLEOTIDE SEQUENCE [LARGE SCALE GENOMIC DNA]</scope>
    <source>
        <strain evidence="2">MT8872</strain>
    </source>
</reference>
<feature type="region of interest" description="Disordered" evidence="1">
    <location>
        <begin position="138"/>
        <end position="177"/>
    </location>
</feature>
<keyword evidence="2" id="KW-1185">Reference proteome</keyword>
<proteinExistence type="predicted"/>
<evidence type="ECO:0000313" key="3">
    <source>
        <dbReference type="WBParaSite" id="Pan_g14660.t1"/>
    </source>
</evidence>
<evidence type="ECO:0000256" key="1">
    <source>
        <dbReference type="SAM" id="MobiDB-lite"/>
    </source>
</evidence>
<protein>
    <submittedName>
        <fullName evidence="3">Reverse transcriptase domain-containing protein</fullName>
    </submittedName>
</protein>
<organism evidence="2 3">
    <name type="scientific">Panagrellus redivivus</name>
    <name type="common">Microworm</name>
    <dbReference type="NCBI Taxonomy" id="6233"/>
    <lineage>
        <taxon>Eukaryota</taxon>
        <taxon>Metazoa</taxon>
        <taxon>Ecdysozoa</taxon>
        <taxon>Nematoda</taxon>
        <taxon>Chromadorea</taxon>
        <taxon>Rhabditida</taxon>
        <taxon>Tylenchina</taxon>
        <taxon>Panagrolaimomorpha</taxon>
        <taxon>Panagrolaimoidea</taxon>
        <taxon>Panagrolaimidae</taxon>
        <taxon>Panagrellus</taxon>
    </lineage>
</organism>
<dbReference type="WBParaSite" id="Pan_g14660.t1">
    <property type="protein sequence ID" value="Pan_g14660.t1"/>
    <property type="gene ID" value="Pan_g14660"/>
</dbReference>
<sequence length="320" mass="36806">MARHDPVNDGFNMMDVDGTLENSPAAIESPIQMIDNEISNDASLYSQNINDFPQNDLIIDPDDDGKLWVSDERVDWHTHNEIFRIVTPALEHMPTINNELEHKPPQRQYQLPVVNEGYHYAANNQAVVHQQNEVQMNAEAQHPPENIHRNPVIRRGPGRPRDGNQTKTAKRAEKSRNKYKKLDAAALNHGSPPIQHALQLGFEPPRDFEKAVEQFKVWTTWNRDININFGDYLPITGQDNRRGPKPKQQLTTDEEHKKAQNKSGVKFYLLLYSLKHLERHADDAEYCTKFCDTIPNTEKELRDELKISFGETNETTKTTS</sequence>
<feature type="region of interest" description="Disordered" evidence="1">
    <location>
        <begin position="236"/>
        <end position="258"/>
    </location>
</feature>
<accession>A0A7E4ZSK0</accession>
<feature type="compositionally biased region" description="Basic and acidic residues" evidence="1">
    <location>
        <begin position="159"/>
        <end position="177"/>
    </location>
</feature>
<reference evidence="3" key="2">
    <citation type="submission" date="2020-10" db="UniProtKB">
        <authorList>
            <consortium name="WormBaseParasite"/>
        </authorList>
    </citation>
    <scope>IDENTIFICATION</scope>
</reference>
<dbReference type="Proteomes" id="UP000492821">
    <property type="component" value="Unassembled WGS sequence"/>
</dbReference>